<dbReference type="Gene3D" id="2.60.120.920">
    <property type="match status" value="1"/>
</dbReference>
<dbReference type="Pfam" id="PF00622">
    <property type="entry name" value="SPRY"/>
    <property type="match status" value="1"/>
</dbReference>
<comment type="caution">
    <text evidence="3">The sequence shown here is derived from an EMBL/GenBank/DDBJ whole genome shotgun (WGS) entry which is preliminary data.</text>
</comment>
<dbReference type="InterPro" id="IPR043136">
    <property type="entry name" value="B30.2/SPRY_sf"/>
</dbReference>
<dbReference type="AlphaFoldDB" id="A0AA88LAJ8"/>
<proteinExistence type="predicted"/>
<organism evidence="3 4">
    <name type="scientific">Artemia franciscana</name>
    <name type="common">Brine shrimp</name>
    <name type="synonym">Artemia sanfranciscana</name>
    <dbReference type="NCBI Taxonomy" id="6661"/>
    <lineage>
        <taxon>Eukaryota</taxon>
        <taxon>Metazoa</taxon>
        <taxon>Ecdysozoa</taxon>
        <taxon>Arthropoda</taxon>
        <taxon>Crustacea</taxon>
        <taxon>Branchiopoda</taxon>
        <taxon>Anostraca</taxon>
        <taxon>Artemiidae</taxon>
        <taxon>Artemia</taxon>
    </lineage>
</organism>
<dbReference type="PANTHER" id="PTHR20951:SF2">
    <property type="entry name" value="SPRY DOMAIN-CONTAINING PROTEIN 7"/>
    <property type="match status" value="1"/>
</dbReference>
<sequence length="182" mass="19978">MISGMLVLSYPERLEQLKDYQGQEVVIIKNGTRICGSGAALASIPILQDKAYFEVKIQQGGIWGVGLATERADVNRIPLGDDNESWVICSDNVVRHNGIDVAKPSISSQEGDTLGIAYDHVQLNFYLNGKNMECPISGIRGTIFPAFYVDDGAILDTHFRNFQQEPPVGYGEIMAEKSILEA</sequence>
<keyword evidence="4" id="KW-1185">Reference proteome</keyword>
<dbReference type="SUPFAM" id="SSF49899">
    <property type="entry name" value="Concanavalin A-like lectins/glucanases"/>
    <property type="match status" value="1"/>
</dbReference>
<feature type="domain" description="B30.2/SPRY" evidence="2">
    <location>
        <begin position="1"/>
        <end position="167"/>
    </location>
</feature>
<evidence type="ECO:0000313" key="4">
    <source>
        <dbReference type="Proteomes" id="UP001187531"/>
    </source>
</evidence>
<dbReference type="InterPro" id="IPR003877">
    <property type="entry name" value="SPRY_dom"/>
</dbReference>
<dbReference type="PROSITE" id="PS50188">
    <property type="entry name" value="B302_SPRY"/>
    <property type="match status" value="1"/>
</dbReference>
<accession>A0AA88LAJ8</accession>
<dbReference type="InterPro" id="IPR035766">
    <property type="entry name" value="SPRYD7"/>
</dbReference>
<dbReference type="EMBL" id="JAVRJZ010000008">
    <property type="protein sequence ID" value="KAK2719069.1"/>
    <property type="molecule type" value="Genomic_DNA"/>
</dbReference>
<name>A0AA88LAJ8_ARTSF</name>
<dbReference type="InterPro" id="IPR013320">
    <property type="entry name" value="ConA-like_dom_sf"/>
</dbReference>
<protein>
    <recommendedName>
        <fullName evidence="1">SPRY domain-containing protein 7</fullName>
    </recommendedName>
</protein>
<dbReference type="CDD" id="cd12880">
    <property type="entry name" value="SPRYD7"/>
    <property type="match status" value="1"/>
</dbReference>
<evidence type="ECO:0000259" key="2">
    <source>
        <dbReference type="PROSITE" id="PS50188"/>
    </source>
</evidence>
<dbReference type="SMART" id="SM00449">
    <property type="entry name" value="SPRY"/>
    <property type="match status" value="1"/>
</dbReference>
<gene>
    <name evidence="3" type="ORF">QYM36_004782</name>
</gene>
<evidence type="ECO:0000313" key="3">
    <source>
        <dbReference type="EMBL" id="KAK2719069.1"/>
    </source>
</evidence>
<dbReference type="Proteomes" id="UP001187531">
    <property type="component" value="Unassembled WGS sequence"/>
</dbReference>
<evidence type="ECO:0000256" key="1">
    <source>
        <dbReference type="ARBA" id="ARBA00021772"/>
    </source>
</evidence>
<reference evidence="3" key="1">
    <citation type="submission" date="2023-07" db="EMBL/GenBank/DDBJ databases">
        <title>Chromosome-level genome assembly of Artemia franciscana.</title>
        <authorList>
            <person name="Jo E."/>
        </authorList>
    </citation>
    <scope>NUCLEOTIDE SEQUENCE</scope>
    <source>
        <tissue evidence="3">Whole body</tissue>
    </source>
</reference>
<dbReference type="PANTHER" id="PTHR20951">
    <property type="entry name" value="C13ORF1 PROTEIN-RELATED"/>
    <property type="match status" value="1"/>
</dbReference>
<dbReference type="InterPro" id="IPR001870">
    <property type="entry name" value="B30.2/SPRY"/>
</dbReference>